<dbReference type="GO" id="GO:0005385">
    <property type="term" value="F:zinc ion transmembrane transporter activity"/>
    <property type="evidence" value="ECO:0007669"/>
    <property type="project" value="TreeGrafter"/>
</dbReference>
<dbReference type="NCBIfam" id="TIGR01297">
    <property type="entry name" value="CDF"/>
    <property type="match status" value="1"/>
</dbReference>
<keyword evidence="3" id="KW-0813">Transport</keyword>
<evidence type="ECO:0000256" key="1">
    <source>
        <dbReference type="ARBA" id="ARBA00004141"/>
    </source>
</evidence>
<evidence type="ECO:0000256" key="5">
    <source>
        <dbReference type="ARBA" id="ARBA00022989"/>
    </source>
</evidence>
<keyword evidence="7 8" id="KW-0472">Membrane</keyword>
<comment type="similarity">
    <text evidence="2">Belongs to the cation diffusion facilitator (CDF) transporter (TC 2.A.4) family. SLC30A subfamily.</text>
</comment>
<dbReference type="InterPro" id="IPR027470">
    <property type="entry name" value="Cation_efflux_CTD"/>
</dbReference>
<proteinExistence type="inferred from homology"/>
<dbReference type="STRING" id="1069536.SINU_02915"/>
<feature type="transmembrane region" description="Helical" evidence="8">
    <location>
        <begin position="91"/>
        <end position="112"/>
    </location>
</feature>
<comment type="caution">
    <text evidence="11">The sequence shown here is derived from an EMBL/GenBank/DDBJ whole genome shotgun (WGS) entry which is preliminary data.</text>
</comment>
<organism evidence="11 12">
    <name type="scientific">Sporolactobacillus inulinus CASD</name>
    <dbReference type="NCBI Taxonomy" id="1069536"/>
    <lineage>
        <taxon>Bacteria</taxon>
        <taxon>Bacillati</taxon>
        <taxon>Bacillota</taxon>
        <taxon>Bacilli</taxon>
        <taxon>Bacillales</taxon>
        <taxon>Sporolactobacillaceae</taxon>
        <taxon>Sporolactobacillus</taxon>
    </lineage>
</organism>
<feature type="domain" description="Cation efflux protein transmembrane" evidence="9">
    <location>
        <begin position="25"/>
        <end position="217"/>
    </location>
</feature>
<keyword evidence="5 8" id="KW-1133">Transmembrane helix</keyword>
<evidence type="ECO:0000256" key="6">
    <source>
        <dbReference type="ARBA" id="ARBA00023065"/>
    </source>
</evidence>
<feature type="transmembrane region" description="Helical" evidence="8">
    <location>
        <begin position="24"/>
        <end position="46"/>
    </location>
</feature>
<dbReference type="InterPro" id="IPR002524">
    <property type="entry name" value="Cation_efflux"/>
</dbReference>
<dbReference type="InterPro" id="IPR036837">
    <property type="entry name" value="Cation_efflux_CTD_sf"/>
</dbReference>
<dbReference type="AlphaFoldDB" id="A0A0U1QRH2"/>
<dbReference type="GO" id="GO:0005886">
    <property type="term" value="C:plasma membrane"/>
    <property type="evidence" value="ECO:0007669"/>
    <property type="project" value="TreeGrafter"/>
</dbReference>
<evidence type="ECO:0000313" key="12">
    <source>
        <dbReference type="Proteomes" id="UP000035553"/>
    </source>
</evidence>
<evidence type="ECO:0000256" key="8">
    <source>
        <dbReference type="SAM" id="Phobius"/>
    </source>
</evidence>
<keyword evidence="6" id="KW-0406">Ion transport</keyword>
<reference evidence="11 12" key="1">
    <citation type="journal article" date="2011" name="J. Bacteriol.">
        <title>Draft genome sequence of Sporolactobacillus inulinus strain CASD, an efficient D-lactic acid-producing bacterium with high-concentration lactate tolerance capability.</title>
        <authorList>
            <person name="Yu B."/>
            <person name="Su F."/>
            <person name="Wang L."/>
            <person name="Xu K."/>
            <person name="Zhao B."/>
            <person name="Xu P."/>
        </authorList>
    </citation>
    <scope>NUCLEOTIDE SEQUENCE [LARGE SCALE GENOMIC DNA]</scope>
    <source>
        <strain evidence="11 12">CASD</strain>
    </source>
</reference>
<evidence type="ECO:0000256" key="4">
    <source>
        <dbReference type="ARBA" id="ARBA00022692"/>
    </source>
</evidence>
<evidence type="ECO:0000256" key="2">
    <source>
        <dbReference type="ARBA" id="ARBA00008873"/>
    </source>
</evidence>
<comment type="subcellular location">
    <subcellularLocation>
        <location evidence="1">Membrane</location>
        <topology evidence="1">Multi-pass membrane protein</topology>
    </subcellularLocation>
</comment>
<feature type="transmembrane region" description="Helical" evidence="8">
    <location>
        <begin position="192"/>
        <end position="209"/>
    </location>
</feature>
<name>A0A0U1QRH2_9BACL</name>
<evidence type="ECO:0000259" key="10">
    <source>
        <dbReference type="Pfam" id="PF16916"/>
    </source>
</evidence>
<keyword evidence="12" id="KW-1185">Reference proteome</keyword>
<dbReference type="PANTHER" id="PTHR11562:SF17">
    <property type="entry name" value="RE54080P-RELATED"/>
    <property type="match status" value="1"/>
</dbReference>
<dbReference type="Pfam" id="PF16916">
    <property type="entry name" value="ZT_dimer"/>
    <property type="match status" value="1"/>
</dbReference>
<feature type="transmembrane region" description="Helical" evidence="8">
    <location>
        <begin position="124"/>
        <end position="148"/>
    </location>
</feature>
<dbReference type="EMBL" id="AFVQ02000039">
    <property type="protein sequence ID" value="KLI03405.1"/>
    <property type="molecule type" value="Genomic_DNA"/>
</dbReference>
<evidence type="ECO:0000256" key="3">
    <source>
        <dbReference type="ARBA" id="ARBA00022448"/>
    </source>
</evidence>
<dbReference type="InterPro" id="IPR050681">
    <property type="entry name" value="CDF/SLC30A"/>
</dbReference>
<dbReference type="RefSeq" id="WP_047034819.1">
    <property type="nucleotide sequence ID" value="NZ_AFVQ02000039.1"/>
</dbReference>
<feature type="transmembrane region" description="Helical" evidence="8">
    <location>
        <begin position="160"/>
        <end position="186"/>
    </location>
</feature>
<sequence>MGKDIVHHEKKDHHVHHHAANQRALLISFIIISGFMIVEAIGGYVSGSLALLSDAGHMLSDAISLGLSYTAILVGNRASVNNRKTFGYKRFEILAALFNGALLLLISVWIVVEAISRINAPVEVASFEMMVIACIGLLVNLVVARVLHGGSEDNLNVHSAFLHVLGDLLGSLGAIAAAVLIFLFGWNLADPIASIVVSLIIIRSSWSILRDSINILMEAKPDHLDIEKIRQEITAIDGVDGIHDLHIWTITSEFLSLSCHLTAKDGVDRDELLRRVEALLSHYRLDHSTIQIESVHFNTCRSDCAHHGHH</sequence>
<keyword evidence="4 8" id="KW-0812">Transmembrane</keyword>
<dbReference type="SUPFAM" id="SSF160240">
    <property type="entry name" value="Cation efflux protein cytoplasmic domain-like"/>
    <property type="match status" value="1"/>
</dbReference>
<accession>A0A0U1QRH2</accession>
<dbReference type="Proteomes" id="UP000035553">
    <property type="component" value="Unassembled WGS sequence"/>
</dbReference>
<dbReference type="PANTHER" id="PTHR11562">
    <property type="entry name" value="CATION EFFLUX PROTEIN/ ZINC TRANSPORTER"/>
    <property type="match status" value="1"/>
</dbReference>
<protein>
    <submittedName>
        <fullName evidence="11">Zinc transporter ZitB</fullName>
    </submittedName>
</protein>
<evidence type="ECO:0000259" key="9">
    <source>
        <dbReference type="Pfam" id="PF01545"/>
    </source>
</evidence>
<dbReference type="Pfam" id="PF01545">
    <property type="entry name" value="Cation_efflux"/>
    <property type="match status" value="1"/>
</dbReference>
<dbReference type="SUPFAM" id="SSF161111">
    <property type="entry name" value="Cation efflux protein transmembrane domain-like"/>
    <property type="match status" value="1"/>
</dbReference>
<evidence type="ECO:0000256" key="7">
    <source>
        <dbReference type="ARBA" id="ARBA00023136"/>
    </source>
</evidence>
<dbReference type="InterPro" id="IPR058533">
    <property type="entry name" value="Cation_efflux_TM"/>
</dbReference>
<feature type="transmembrane region" description="Helical" evidence="8">
    <location>
        <begin position="58"/>
        <end position="79"/>
    </location>
</feature>
<dbReference type="Gene3D" id="1.20.1510.10">
    <property type="entry name" value="Cation efflux protein transmembrane domain"/>
    <property type="match status" value="1"/>
</dbReference>
<gene>
    <name evidence="11" type="ORF">SINU_02915</name>
</gene>
<feature type="domain" description="Cation efflux protein cytoplasmic" evidence="10">
    <location>
        <begin position="221"/>
        <end position="294"/>
    </location>
</feature>
<dbReference type="InterPro" id="IPR027469">
    <property type="entry name" value="Cation_efflux_TMD_sf"/>
</dbReference>
<evidence type="ECO:0000313" key="11">
    <source>
        <dbReference type="EMBL" id="KLI03405.1"/>
    </source>
</evidence>